<name>Q87G10_VIBPA</name>
<evidence type="ECO:0000313" key="2">
    <source>
        <dbReference type="Proteomes" id="UP000002493"/>
    </source>
</evidence>
<sequence length="29" mass="3518">MDEKDRAKINKKRPFWSAFLLKLTIPNQE</sequence>
<proteinExistence type="predicted"/>
<reference evidence="1 2" key="1">
    <citation type="journal article" date="2003" name="Lancet">
        <title>Genome sequence of Vibrio parahaemolyticus: a pathogenic mechanism distinct from that of V. cholerae.</title>
        <authorList>
            <person name="Makino K."/>
            <person name="Oshima K."/>
            <person name="Kurokawa K."/>
            <person name="Yokoyama K."/>
            <person name="Uda T."/>
            <person name="Tagomori K."/>
            <person name="Iijima Y."/>
            <person name="Najima M."/>
            <person name="Nakano M."/>
            <person name="Yamashita A."/>
            <person name="Kubota Y."/>
            <person name="Kimura S."/>
            <person name="Yasunaga T."/>
            <person name="Honda T."/>
            <person name="Shinagawa H."/>
            <person name="Hattori M."/>
            <person name="Iida T."/>
        </authorList>
    </citation>
    <scope>NUCLEOTIDE SEQUENCE [LARGE SCALE GENOMIC DNA]</scope>
    <source>
        <strain evidence="2">RIMD 2210633</strain>
    </source>
</reference>
<organism evidence="1 2">
    <name type="scientific">Vibrio parahaemolyticus serotype O3:K6 (strain RIMD 2210633)</name>
    <dbReference type="NCBI Taxonomy" id="223926"/>
    <lineage>
        <taxon>Bacteria</taxon>
        <taxon>Pseudomonadati</taxon>
        <taxon>Pseudomonadota</taxon>
        <taxon>Gammaproteobacteria</taxon>
        <taxon>Vibrionales</taxon>
        <taxon>Vibrionaceae</taxon>
        <taxon>Vibrio</taxon>
    </lineage>
</organism>
<gene>
    <name evidence="1" type="ordered locus">VPA1508</name>
</gene>
<accession>Q87G10</accession>
<dbReference type="EMBL" id="BA000032">
    <property type="protein sequence ID" value="BAC62851.1"/>
    <property type="molecule type" value="Genomic_DNA"/>
</dbReference>
<dbReference type="Proteomes" id="UP000002493">
    <property type="component" value="Chromosome 2"/>
</dbReference>
<dbReference type="HOGENOM" id="CLU_3410477_0_0_6"/>
<protein>
    <submittedName>
        <fullName evidence="1">Uncharacterized protein</fullName>
    </submittedName>
</protein>
<dbReference type="KEGG" id="vpa:VPA1508"/>
<evidence type="ECO:0000313" key="1">
    <source>
        <dbReference type="EMBL" id="BAC62851.1"/>
    </source>
</evidence>
<dbReference type="AlphaFoldDB" id="Q87G10"/>